<keyword evidence="1" id="KW-0812">Transmembrane</keyword>
<keyword evidence="1" id="KW-0472">Membrane</keyword>
<evidence type="ECO:0000256" key="1">
    <source>
        <dbReference type="SAM" id="Phobius"/>
    </source>
</evidence>
<dbReference type="InterPro" id="IPR025746">
    <property type="entry name" value="PilX_N_dom"/>
</dbReference>
<protein>
    <recommendedName>
        <fullName evidence="6">Pilus assembly protein</fullName>
    </recommendedName>
</protein>
<evidence type="ECO:0000313" key="5">
    <source>
        <dbReference type="Proteomes" id="UP000515804"/>
    </source>
</evidence>
<organism evidence="4 5">
    <name type="scientific">Thermomonas carbonis</name>
    <dbReference type="NCBI Taxonomy" id="1463158"/>
    <lineage>
        <taxon>Bacteria</taxon>
        <taxon>Pseudomonadati</taxon>
        <taxon>Pseudomonadota</taxon>
        <taxon>Gammaproteobacteria</taxon>
        <taxon>Lysobacterales</taxon>
        <taxon>Lysobacteraceae</taxon>
        <taxon>Thermomonas</taxon>
    </lineage>
</organism>
<evidence type="ECO:0000259" key="2">
    <source>
        <dbReference type="Pfam" id="PF13681"/>
    </source>
</evidence>
<keyword evidence="5" id="KW-1185">Reference proteome</keyword>
<dbReference type="Pfam" id="PF13681">
    <property type="entry name" value="PilX"/>
    <property type="match status" value="1"/>
</dbReference>
<dbReference type="EMBL" id="CP060719">
    <property type="protein sequence ID" value="QNN70176.1"/>
    <property type="molecule type" value="Genomic_DNA"/>
</dbReference>
<evidence type="ECO:0000259" key="3">
    <source>
        <dbReference type="Pfam" id="PF14341"/>
    </source>
</evidence>
<feature type="domain" description="Type 4 fimbrial biogenesis protein PilX N-terminal" evidence="3">
    <location>
        <begin position="18"/>
        <end position="64"/>
    </location>
</feature>
<proteinExistence type="predicted"/>
<dbReference type="InterPro" id="IPR025205">
    <property type="entry name" value="PilX/PilW_C"/>
</dbReference>
<feature type="transmembrane region" description="Helical" evidence="1">
    <location>
        <begin position="20"/>
        <end position="40"/>
    </location>
</feature>
<dbReference type="RefSeq" id="WP_187552692.1">
    <property type="nucleotide sequence ID" value="NZ_BMZL01000001.1"/>
</dbReference>
<dbReference type="AlphaFoldDB" id="A0A7G9SQQ1"/>
<dbReference type="KEGG" id="tcn:H9L16_00535"/>
<evidence type="ECO:0000313" key="4">
    <source>
        <dbReference type="EMBL" id="QNN70176.1"/>
    </source>
</evidence>
<keyword evidence="1" id="KW-1133">Transmembrane helix</keyword>
<sequence>MNAVRKNNSLAPGARHQAGVSLLVVLILLVVMSLLGLAVLRSSAMQERMSANMYDRNLAQQAAEQALLFAREQLDAGVGAKRWDVEEPDDASCTNFGICHWNKLQSDATVTWRQGPTLGATDPKVPNTESWYWVEYLGMNQAHKEAGGVIPASDTTSMGPLFRITARSAAAGRANVTLQTDVIYRLPRL</sequence>
<gene>
    <name evidence="4" type="ORF">H9L16_00535</name>
</gene>
<feature type="domain" description="PilX/PilW C-terminal" evidence="2">
    <location>
        <begin position="103"/>
        <end position="180"/>
    </location>
</feature>
<name>A0A7G9SQQ1_9GAMM</name>
<reference evidence="4 5" key="1">
    <citation type="submission" date="2020-08" db="EMBL/GenBank/DDBJ databases">
        <title>Genome sequence of Thermomonas carbonis KCTC 42013T.</title>
        <authorList>
            <person name="Hyun D.-W."/>
            <person name="Bae J.-W."/>
        </authorList>
    </citation>
    <scope>NUCLEOTIDE SEQUENCE [LARGE SCALE GENOMIC DNA]</scope>
    <source>
        <strain evidence="4 5">KCTC 42013</strain>
    </source>
</reference>
<dbReference type="Pfam" id="PF14341">
    <property type="entry name" value="PilX_N"/>
    <property type="match status" value="1"/>
</dbReference>
<evidence type="ECO:0008006" key="6">
    <source>
        <dbReference type="Google" id="ProtNLM"/>
    </source>
</evidence>
<accession>A0A7G9SQQ1</accession>
<dbReference type="Proteomes" id="UP000515804">
    <property type="component" value="Chromosome"/>
</dbReference>